<gene>
    <name evidence="1" type="ORF">A8145_18910</name>
</gene>
<proteinExistence type="predicted"/>
<dbReference type="Proteomes" id="UP000093737">
    <property type="component" value="Unassembled WGS sequence"/>
</dbReference>
<evidence type="ECO:0000313" key="1">
    <source>
        <dbReference type="EMBL" id="OBQ63195.1"/>
    </source>
</evidence>
<dbReference type="EMBL" id="LYTK01000019">
    <property type="protein sequence ID" value="OBQ63195.1"/>
    <property type="molecule type" value="Genomic_DNA"/>
</dbReference>
<name>A0AA91F510_RHILI</name>
<dbReference type="AlphaFoldDB" id="A0AA91F510"/>
<evidence type="ECO:0000313" key="2">
    <source>
        <dbReference type="Proteomes" id="UP000093737"/>
    </source>
</evidence>
<accession>A0AA91F510</accession>
<sequence length="79" mass="8356">MAGRVLQSSDQVAIAAIVWRVIRLLVFIEPDRAFFLMPAGTAAIHGPAGDGSMVGYDFQLSIDAELPHHAVHQGGSGVD</sequence>
<comment type="caution">
    <text evidence="1">The sequence shown here is derived from an EMBL/GenBank/DDBJ whole genome shotgun (WGS) entry which is preliminary data.</text>
</comment>
<protein>
    <submittedName>
        <fullName evidence="1">Uncharacterized protein</fullName>
    </submittedName>
</protein>
<reference evidence="1 2" key="1">
    <citation type="submission" date="2016-05" db="EMBL/GenBank/DDBJ databases">
        <authorList>
            <person name="Ramsay J.P."/>
        </authorList>
    </citation>
    <scope>NUCLEOTIDE SEQUENCE [LARGE SCALE GENOMIC DNA]</scope>
    <source>
        <strain evidence="1 2">NZP2042</strain>
    </source>
</reference>
<organism evidence="1 2">
    <name type="scientific">Rhizobium loti</name>
    <name type="common">Mesorhizobium loti</name>
    <dbReference type="NCBI Taxonomy" id="381"/>
    <lineage>
        <taxon>Bacteria</taxon>
        <taxon>Pseudomonadati</taxon>
        <taxon>Pseudomonadota</taxon>
        <taxon>Alphaproteobacteria</taxon>
        <taxon>Hyphomicrobiales</taxon>
        <taxon>Phyllobacteriaceae</taxon>
        <taxon>Mesorhizobium</taxon>
    </lineage>
</organism>